<feature type="region of interest" description="Disordered" evidence="6">
    <location>
        <begin position="275"/>
        <end position="322"/>
    </location>
</feature>
<keyword evidence="2 5" id="KW-0863">Zinc-finger</keyword>
<dbReference type="AlphaFoldDB" id="A0A564ZAY2"/>
<feature type="domain" description="TRAF-type" evidence="7">
    <location>
        <begin position="46"/>
        <end position="83"/>
    </location>
</feature>
<dbReference type="InterPro" id="IPR031890">
    <property type="entry name" value="Fbxo30/Fbxo40"/>
</dbReference>
<organism evidence="9 10">
    <name type="scientific">Hymenolepis diminuta</name>
    <name type="common">Rat tapeworm</name>
    <dbReference type="NCBI Taxonomy" id="6216"/>
    <lineage>
        <taxon>Eukaryota</taxon>
        <taxon>Metazoa</taxon>
        <taxon>Spiralia</taxon>
        <taxon>Lophotrochozoa</taxon>
        <taxon>Platyhelminthes</taxon>
        <taxon>Cestoda</taxon>
        <taxon>Eucestoda</taxon>
        <taxon>Cyclophyllidea</taxon>
        <taxon>Hymenolepididae</taxon>
        <taxon>Hymenolepis</taxon>
    </lineage>
</organism>
<keyword evidence="3" id="KW-0833">Ubl conjugation pathway</keyword>
<evidence type="ECO:0000313" key="9">
    <source>
        <dbReference type="EMBL" id="VUZ56620.1"/>
    </source>
</evidence>
<dbReference type="PROSITE" id="PS50181">
    <property type="entry name" value="FBOX"/>
    <property type="match status" value="1"/>
</dbReference>
<dbReference type="EMBL" id="CABIJS010000707">
    <property type="protein sequence ID" value="VUZ56620.1"/>
    <property type="molecule type" value="Genomic_DNA"/>
</dbReference>
<evidence type="ECO:0000256" key="5">
    <source>
        <dbReference type="PROSITE-ProRule" id="PRU00207"/>
    </source>
</evidence>
<evidence type="ECO:0000259" key="7">
    <source>
        <dbReference type="PROSITE" id="PS50145"/>
    </source>
</evidence>
<dbReference type="SUPFAM" id="SSF81383">
    <property type="entry name" value="F-box domain"/>
    <property type="match status" value="1"/>
</dbReference>
<feature type="compositionally biased region" description="Low complexity" evidence="6">
    <location>
        <begin position="310"/>
        <end position="322"/>
    </location>
</feature>
<evidence type="ECO:0000256" key="2">
    <source>
        <dbReference type="ARBA" id="ARBA00022771"/>
    </source>
</evidence>
<dbReference type="Pfam" id="PF15965">
    <property type="entry name" value="zf-TRAF_2"/>
    <property type="match status" value="1"/>
</dbReference>
<keyword evidence="10" id="KW-1185">Reference proteome</keyword>
<dbReference type="Gene3D" id="3.30.40.150">
    <property type="entry name" value="TRAF-like zinc-finger, N-terminal subdomain"/>
    <property type="match status" value="1"/>
</dbReference>
<dbReference type="Pfam" id="PF15966">
    <property type="entry name" value="F-box_4"/>
    <property type="match status" value="1"/>
</dbReference>
<dbReference type="InterPro" id="IPR043013">
    <property type="entry name" value="Znf_TRAF_N"/>
</dbReference>
<dbReference type="PANTHER" id="PTHR15933:SF20">
    <property type="entry name" value="F-BOX DOMAIN-CONTAINING PROTEIN"/>
    <property type="match status" value="1"/>
</dbReference>
<evidence type="ECO:0000256" key="3">
    <source>
        <dbReference type="ARBA" id="ARBA00022786"/>
    </source>
</evidence>
<dbReference type="InterPro" id="IPR001293">
    <property type="entry name" value="Znf_TRAF"/>
</dbReference>
<evidence type="ECO:0000256" key="6">
    <source>
        <dbReference type="SAM" id="MobiDB-lite"/>
    </source>
</evidence>
<keyword evidence="4 5" id="KW-0862">Zinc</keyword>
<dbReference type="GO" id="GO:0008270">
    <property type="term" value="F:zinc ion binding"/>
    <property type="evidence" value="ECO:0007669"/>
    <property type="project" value="UniProtKB-KW"/>
</dbReference>
<dbReference type="Proteomes" id="UP000321570">
    <property type="component" value="Unassembled WGS sequence"/>
</dbReference>
<protein>
    <recommendedName>
        <fullName evidence="11">F-box domain-containing protein</fullName>
    </recommendedName>
</protein>
<evidence type="ECO:0000256" key="4">
    <source>
        <dbReference type="ARBA" id="ARBA00022833"/>
    </source>
</evidence>
<dbReference type="GO" id="GO:0061630">
    <property type="term" value="F:ubiquitin protein ligase activity"/>
    <property type="evidence" value="ECO:0007669"/>
    <property type="project" value="InterPro"/>
</dbReference>
<gene>
    <name evidence="9" type="ORF">WMSIL1_LOCUS14230</name>
</gene>
<dbReference type="InterPro" id="IPR001810">
    <property type="entry name" value="F-box_dom"/>
</dbReference>
<evidence type="ECO:0000313" key="10">
    <source>
        <dbReference type="Proteomes" id="UP000321570"/>
    </source>
</evidence>
<feature type="zinc finger region" description="TRAF-type" evidence="5">
    <location>
        <begin position="46"/>
        <end position="83"/>
    </location>
</feature>
<dbReference type="PROSITE" id="PS50145">
    <property type="entry name" value="ZF_TRAF"/>
    <property type="match status" value="1"/>
</dbReference>
<name>A0A564ZAY2_HYMDI</name>
<accession>A0A564ZAY2</accession>
<dbReference type="InterPro" id="IPR036047">
    <property type="entry name" value="F-box-like_dom_sf"/>
</dbReference>
<proteinExistence type="predicted"/>
<evidence type="ECO:0008006" key="11">
    <source>
        <dbReference type="Google" id="ProtNLM"/>
    </source>
</evidence>
<sequence>MNIIPPAPPPFLPLNSKELDPEQSFCHKHCQNCISFTCSSKECCIVMCPFRCGNRMHKCKLGDHMSYICPLAEVPCICASFGCPRRMKRYLLGKHLIKCPASIVHCTVEWNRMPRLLGEKRPFILPPTCSCCIGSSMYMNRSSDMRFSSNHSCLLSFHTEKFDLALTARDQAILEAGSKVSDRTKGALRCDLTKLYPALPMTSPLYNGFLSVSTDGSGFPAISSPYAVIPATPSGLPICDVSDQDTFFIVASEFERNHYLYFYDEITEDTNDKTNVEVERGGGKSFSAEATPAQSPDGDGATLSLIVGKSSDSSSSTPSTTLRLSSSCPLSETMSWAISDRSLQVDCQMEFFPRYVQKPAAMYTFLCDQDVPRAAYARHTLLHSEAIVQADYWLEQRCPLAYLGCPFSVVRLRPNGTSPPSRLAYIPTLNAFTVCYTSSVSTNGQSTSLVDNMPKAPTTVPGSLLAAAKNTTTNGYVATSWLDLLPLEVIKKIINMLDEVSLISLTRVSPSLAEVCRRTLPTRGVVSPLWQRCRGALGVSGWRIRGFVWSLPRCGEPVNHWHITDSPAPLGTQLTLHLQNDCAFYEVLRAHQPFCLYNPAKEKPPFLSEAKRQPEYI</sequence>
<feature type="domain" description="F-box" evidence="8">
    <location>
        <begin position="479"/>
        <end position="533"/>
    </location>
</feature>
<evidence type="ECO:0000259" key="8">
    <source>
        <dbReference type="PROSITE" id="PS50181"/>
    </source>
</evidence>
<evidence type="ECO:0000256" key="1">
    <source>
        <dbReference type="ARBA" id="ARBA00022723"/>
    </source>
</evidence>
<keyword evidence="1 5" id="KW-0479">Metal-binding</keyword>
<dbReference type="PANTHER" id="PTHR15933">
    <property type="entry name" value="PROTEIN CBG16327"/>
    <property type="match status" value="1"/>
</dbReference>
<reference evidence="9 10" key="1">
    <citation type="submission" date="2019-07" db="EMBL/GenBank/DDBJ databases">
        <authorList>
            <person name="Jastrzebski P J."/>
            <person name="Paukszto L."/>
            <person name="Jastrzebski P J."/>
        </authorList>
    </citation>
    <scope>NUCLEOTIDE SEQUENCE [LARGE SCALE GENOMIC DNA]</scope>
    <source>
        <strain evidence="9 10">WMS-il1</strain>
    </source>
</reference>